<evidence type="ECO:0000313" key="2">
    <source>
        <dbReference type="Proteomes" id="UP001162029"/>
    </source>
</evidence>
<dbReference type="EMBL" id="CANTFM010001991">
    <property type="protein sequence ID" value="CAI5743905.1"/>
    <property type="molecule type" value="Genomic_DNA"/>
</dbReference>
<keyword evidence="2" id="KW-1185">Reference proteome</keyword>
<gene>
    <name evidence="1" type="ORF">PDE001_LOCUS9089</name>
</gene>
<protein>
    <submittedName>
        <fullName evidence="1">Uncharacterized protein</fullName>
    </submittedName>
</protein>
<proteinExistence type="predicted"/>
<comment type="caution">
    <text evidence="1">The sequence shown here is derived from an EMBL/GenBank/DDBJ whole genome shotgun (WGS) entry which is preliminary data.</text>
</comment>
<evidence type="ECO:0000313" key="1">
    <source>
        <dbReference type="EMBL" id="CAI5743905.1"/>
    </source>
</evidence>
<reference evidence="1" key="1">
    <citation type="submission" date="2022-12" db="EMBL/GenBank/DDBJ databases">
        <authorList>
            <person name="Webb A."/>
        </authorList>
    </citation>
    <scope>NUCLEOTIDE SEQUENCE</scope>
    <source>
        <strain evidence="1">Pd1</strain>
    </source>
</reference>
<sequence length="92" mass="9974">MLLRRANSLALLLTGDGRFGALDGAGEKIISIGPLPLADAALRVHQGKSKLMKPVAAPVFKAFGEPPSSKTCRVTLGLSARFRNSWKKMRWK</sequence>
<name>A0AAV0V7Q6_9STRA</name>
<dbReference type="AlphaFoldDB" id="A0AAV0V7Q6"/>
<organism evidence="1 2">
    <name type="scientific">Peronospora destructor</name>
    <dbReference type="NCBI Taxonomy" id="86335"/>
    <lineage>
        <taxon>Eukaryota</taxon>
        <taxon>Sar</taxon>
        <taxon>Stramenopiles</taxon>
        <taxon>Oomycota</taxon>
        <taxon>Peronosporomycetes</taxon>
        <taxon>Peronosporales</taxon>
        <taxon>Peronosporaceae</taxon>
        <taxon>Peronospora</taxon>
    </lineage>
</organism>
<accession>A0AAV0V7Q6</accession>
<dbReference type="Proteomes" id="UP001162029">
    <property type="component" value="Unassembled WGS sequence"/>
</dbReference>